<dbReference type="GO" id="GO:0008865">
    <property type="term" value="F:fructokinase activity"/>
    <property type="evidence" value="ECO:0007669"/>
    <property type="project" value="UniProtKB-EC"/>
</dbReference>
<gene>
    <name evidence="7" type="ORF">FHX76_001024</name>
</gene>
<comment type="similarity">
    <text evidence="1">Belongs to the carbohydrate kinase PfkB family.</text>
</comment>
<evidence type="ECO:0000313" key="7">
    <source>
        <dbReference type="EMBL" id="NIH53156.1"/>
    </source>
</evidence>
<comment type="caution">
    <text evidence="7">The sequence shown here is derived from an EMBL/GenBank/DDBJ whole genome shotgun (WGS) entry which is preliminary data.</text>
</comment>
<keyword evidence="5" id="KW-0067">ATP-binding</keyword>
<protein>
    <submittedName>
        <fullName evidence="7">Fructokinase</fullName>
        <ecNumber evidence="7">2.7.1.4</ecNumber>
    </submittedName>
</protein>
<dbReference type="InterPro" id="IPR002173">
    <property type="entry name" value="Carboh/pur_kinase_PfkB_CS"/>
</dbReference>
<dbReference type="SUPFAM" id="SSF53613">
    <property type="entry name" value="Ribokinase-like"/>
    <property type="match status" value="1"/>
</dbReference>
<evidence type="ECO:0000256" key="3">
    <source>
        <dbReference type="ARBA" id="ARBA00022741"/>
    </source>
</evidence>
<dbReference type="CDD" id="cd01167">
    <property type="entry name" value="bac_FRK"/>
    <property type="match status" value="1"/>
</dbReference>
<dbReference type="Proteomes" id="UP000541033">
    <property type="component" value="Unassembled WGS sequence"/>
</dbReference>
<keyword evidence="3" id="KW-0547">Nucleotide-binding</keyword>
<feature type="domain" description="Carbohydrate kinase PfkB" evidence="6">
    <location>
        <begin position="20"/>
        <end position="330"/>
    </location>
</feature>
<dbReference type="InterPro" id="IPR029056">
    <property type="entry name" value="Ribokinase-like"/>
</dbReference>
<keyword evidence="2 7" id="KW-0808">Transferase</keyword>
<sequence>MSSNEHHTSTPAKNAASTDAHIMVAGEALIDLIGQRDGSYLPVAGGSALNVAVALAKLDAPVEFLTRLSNDAMSRPIRSKLEDNGVGLTHAVDVPNQTTLAVASLSESGSASYSFYVNGTADTTWESADQPSPEVSPVALHIGSFSLSLETGATILPDYAAKLYAAGRTTVTFDPNIRLGMGPTPEQEAARVLRQIPTTHIVKASDEDLESLYPDRSPEDVLRSFTAEFGVHAVLTRGANGVFSVRPNGTEFSVETRPAHPLIDTVGAGDTFWGGMLSQLFDRGALGGSAEQSPSERLAALSDDDWVESLRYAGTAASLVCERAGAQPPTRAEVAAAASD</sequence>
<dbReference type="PANTHER" id="PTHR43085">
    <property type="entry name" value="HEXOKINASE FAMILY MEMBER"/>
    <property type="match status" value="1"/>
</dbReference>
<dbReference type="Pfam" id="PF00294">
    <property type="entry name" value="PfkB"/>
    <property type="match status" value="1"/>
</dbReference>
<evidence type="ECO:0000256" key="5">
    <source>
        <dbReference type="ARBA" id="ARBA00022840"/>
    </source>
</evidence>
<dbReference type="EC" id="2.7.1.4" evidence="7"/>
<reference evidence="7 8" key="1">
    <citation type="submission" date="2020-02" db="EMBL/GenBank/DDBJ databases">
        <title>Sequencing the genomes of 1000 actinobacteria strains.</title>
        <authorList>
            <person name="Klenk H.-P."/>
        </authorList>
    </citation>
    <scope>NUCLEOTIDE SEQUENCE [LARGE SCALE GENOMIC DNA]</scope>
    <source>
        <strain evidence="7 8">DSM 27960</strain>
    </source>
</reference>
<name>A0A7X5R057_9MICO</name>
<dbReference type="AlphaFoldDB" id="A0A7X5R057"/>
<evidence type="ECO:0000256" key="4">
    <source>
        <dbReference type="ARBA" id="ARBA00022777"/>
    </source>
</evidence>
<dbReference type="GO" id="GO:0005524">
    <property type="term" value="F:ATP binding"/>
    <property type="evidence" value="ECO:0007669"/>
    <property type="project" value="UniProtKB-KW"/>
</dbReference>
<dbReference type="EMBL" id="JAAMOX010000001">
    <property type="protein sequence ID" value="NIH53156.1"/>
    <property type="molecule type" value="Genomic_DNA"/>
</dbReference>
<dbReference type="InterPro" id="IPR050306">
    <property type="entry name" value="PfkB_Carbo_kinase"/>
</dbReference>
<evidence type="ECO:0000256" key="1">
    <source>
        <dbReference type="ARBA" id="ARBA00010688"/>
    </source>
</evidence>
<organism evidence="7 8">
    <name type="scientific">Lysinibacter cavernae</name>
    <dbReference type="NCBI Taxonomy" id="1640652"/>
    <lineage>
        <taxon>Bacteria</taxon>
        <taxon>Bacillati</taxon>
        <taxon>Actinomycetota</taxon>
        <taxon>Actinomycetes</taxon>
        <taxon>Micrococcales</taxon>
        <taxon>Microbacteriaceae</taxon>
        <taxon>Lysinibacter</taxon>
    </lineage>
</organism>
<dbReference type="RefSeq" id="WP_167148535.1">
    <property type="nucleotide sequence ID" value="NZ_JAAMOX010000001.1"/>
</dbReference>
<accession>A0A7X5R057</accession>
<evidence type="ECO:0000313" key="8">
    <source>
        <dbReference type="Proteomes" id="UP000541033"/>
    </source>
</evidence>
<dbReference type="PROSITE" id="PS00584">
    <property type="entry name" value="PFKB_KINASES_2"/>
    <property type="match status" value="1"/>
</dbReference>
<evidence type="ECO:0000256" key="2">
    <source>
        <dbReference type="ARBA" id="ARBA00022679"/>
    </source>
</evidence>
<dbReference type="Gene3D" id="3.40.1190.20">
    <property type="match status" value="1"/>
</dbReference>
<keyword evidence="8" id="KW-1185">Reference proteome</keyword>
<proteinExistence type="inferred from homology"/>
<dbReference type="InterPro" id="IPR011611">
    <property type="entry name" value="PfkB_dom"/>
</dbReference>
<evidence type="ECO:0000259" key="6">
    <source>
        <dbReference type="Pfam" id="PF00294"/>
    </source>
</evidence>
<dbReference type="PANTHER" id="PTHR43085:SF1">
    <property type="entry name" value="PSEUDOURIDINE KINASE-RELATED"/>
    <property type="match status" value="1"/>
</dbReference>
<keyword evidence="4 7" id="KW-0418">Kinase</keyword>